<name>A0AC34F214_9BILA</name>
<accession>A0AC34F214</accession>
<protein>
    <submittedName>
        <fullName evidence="2">28S ribosomal protein S34, mitochondrial</fullName>
    </submittedName>
</protein>
<evidence type="ECO:0000313" key="2">
    <source>
        <dbReference type="WBParaSite" id="ES5_v2.g10991.t1"/>
    </source>
</evidence>
<reference evidence="2" key="1">
    <citation type="submission" date="2022-11" db="UniProtKB">
        <authorList>
            <consortium name="WormBaseParasite"/>
        </authorList>
    </citation>
    <scope>IDENTIFICATION</scope>
</reference>
<dbReference type="Proteomes" id="UP000887579">
    <property type="component" value="Unplaced"/>
</dbReference>
<organism evidence="1 2">
    <name type="scientific">Panagrolaimus sp. ES5</name>
    <dbReference type="NCBI Taxonomy" id="591445"/>
    <lineage>
        <taxon>Eukaryota</taxon>
        <taxon>Metazoa</taxon>
        <taxon>Ecdysozoa</taxon>
        <taxon>Nematoda</taxon>
        <taxon>Chromadorea</taxon>
        <taxon>Rhabditida</taxon>
        <taxon>Tylenchina</taxon>
        <taxon>Panagrolaimomorpha</taxon>
        <taxon>Panagrolaimoidea</taxon>
        <taxon>Panagrolaimidae</taxon>
        <taxon>Panagrolaimus</taxon>
    </lineage>
</organism>
<dbReference type="WBParaSite" id="ES5_v2.g10991.t1">
    <property type="protein sequence ID" value="ES5_v2.g10991.t1"/>
    <property type="gene ID" value="ES5_v2.g10991"/>
</dbReference>
<sequence>MTVDKIRFIGNYDFNANGKFLWEILCQLRNMGIGRYVTKNEWIQKWPNQPSYLKIIKARPAMDRWMHDGKLWAEWTFRGKNLGIYEFTHDLNRSDWQVIHKHEEAKYLNNKNSMKDVVFSDSFPLPPLQVHLMKKLASKSGTKWTDSMERAPLQLSIDPQFEMIRKFIRQEPLPQKSQSIYDEVDKEALLDLYGDKLPVKVEAWMTGPAEVIPRYNIPKE</sequence>
<evidence type="ECO:0000313" key="1">
    <source>
        <dbReference type="Proteomes" id="UP000887579"/>
    </source>
</evidence>
<proteinExistence type="predicted"/>